<dbReference type="GO" id="GO:0003677">
    <property type="term" value="F:DNA binding"/>
    <property type="evidence" value="ECO:0007669"/>
    <property type="project" value="UniProtKB-KW"/>
</dbReference>
<dbReference type="InterPro" id="IPR050707">
    <property type="entry name" value="HTH_MetabolicPath_Reg"/>
</dbReference>
<dbReference type="SUPFAM" id="SSF55781">
    <property type="entry name" value="GAF domain-like"/>
    <property type="match status" value="1"/>
</dbReference>
<evidence type="ECO:0000256" key="3">
    <source>
        <dbReference type="ARBA" id="ARBA00023163"/>
    </source>
</evidence>
<dbReference type="InterPro" id="IPR014757">
    <property type="entry name" value="Tscrpt_reg_IclR_C"/>
</dbReference>
<dbReference type="GO" id="GO:0003700">
    <property type="term" value="F:DNA-binding transcription factor activity"/>
    <property type="evidence" value="ECO:0007669"/>
    <property type="project" value="TreeGrafter"/>
</dbReference>
<dbReference type="InterPro" id="IPR036388">
    <property type="entry name" value="WH-like_DNA-bd_sf"/>
</dbReference>
<dbReference type="InterPro" id="IPR005471">
    <property type="entry name" value="Tscrpt_reg_IclR_N"/>
</dbReference>
<dbReference type="SMART" id="SM00346">
    <property type="entry name" value="HTH_ICLR"/>
    <property type="match status" value="1"/>
</dbReference>
<dbReference type="SUPFAM" id="SSF46785">
    <property type="entry name" value="Winged helix' DNA-binding domain"/>
    <property type="match status" value="1"/>
</dbReference>
<name>A0A1Z9YYW7_9GAMM</name>
<feature type="domain" description="IclR-ED" evidence="5">
    <location>
        <begin position="69"/>
        <end position="239"/>
    </location>
</feature>
<evidence type="ECO:0000256" key="1">
    <source>
        <dbReference type="ARBA" id="ARBA00023015"/>
    </source>
</evidence>
<evidence type="ECO:0000259" key="5">
    <source>
        <dbReference type="PROSITE" id="PS51078"/>
    </source>
</evidence>
<dbReference type="Pfam" id="PF09339">
    <property type="entry name" value="HTH_IclR"/>
    <property type="match status" value="1"/>
</dbReference>
<keyword evidence="1" id="KW-0805">Transcription regulation</keyword>
<feature type="domain" description="HTH iclR-type" evidence="4">
    <location>
        <begin position="8"/>
        <end position="68"/>
    </location>
</feature>
<reference evidence="6 7" key="1">
    <citation type="submission" date="2017-05" db="EMBL/GenBank/DDBJ databases">
        <title>Acinetobacter populi ANC 5415 (= PBJ7), whole genome shotgun sequencing project.</title>
        <authorList>
            <person name="Nemec A."/>
            <person name="Radolfova-Krizova L."/>
        </authorList>
    </citation>
    <scope>NUCLEOTIDE SEQUENCE [LARGE SCALE GENOMIC DNA]</scope>
    <source>
        <strain evidence="6 7">PBJ7</strain>
    </source>
</reference>
<dbReference type="GO" id="GO:0045892">
    <property type="term" value="P:negative regulation of DNA-templated transcription"/>
    <property type="evidence" value="ECO:0007669"/>
    <property type="project" value="TreeGrafter"/>
</dbReference>
<dbReference type="Gene3D" id="3.30.450.40">
    <property type="match status" value="1"/>
</dbReference>
<accession>A0A1Z9YYW7</accession>
<keyword evidence="7" id="KW-1185">Reference proteome</keyword>
<dbReference type="OrthoDB" id="9807558at2"/>
<evidence type="ECO:0000256" key="2">
    <source>
        <dbReference type="ARBA" id="ARBA00023125"/>
    </source>
</evidence>
<dbReference type="InterPro" id="IPR029016">
    <property type="entry name" value="GAF-like_dom_sf"/>
</dbReference>
<dbReference type="Proteomes" id="UP000196536">
    <property type="component" value="Unassembled WGS sequence"/>
</dbReference>
<dbReference type="PROSITE" id="PS51078">
    <property type="entry name" value="ICLR_ED"/>
    <property type="match status" value="1"/>
</dbReference>
<keyword evidence="2" id="KW-0238">DNA-binding</keyword>
<comment type="caution">
    <text evidence="6">The sequence shown here is derived from an EMBL/GenBank/DDBJ whole genome shotgun (WGS) entry which is preliminary data.</text>
</comment>
<sequence length="239" mass="26418">MVNENRKIQSVERAMILLEIISAAGGKMRLVDLVKQTGLHKSTLHGLLNTLATLGYIIKKDNSYALGLRLREIAQPLADADQQLRCLFTPVLHALQQISQETCYLAVPCGTREYLYIDAIEGQNNLRFASPRGLRESLTTSAIGKVLLANDVQLLRSLRKASLVSPALEQELILIAQNNYALDLGEAEPDLCCLALPLRYQGKVVAALGTAGPSFRLDKIKLEQMAKQLISEKFDHLKL</sequence>
<proteinExistence type="predicted"/>
<evidence type="ECO:0000313" key="7">
    <source>
        <dbReference type="Proteomes" id="UP000196536"/>
    </source>
</evidence>
<dbReference type="AlphaFoldDB" id="A0A1Z9YYW7"/>
<dbReference type="PANTHER" id="PTHR30136:SF35">
    <property type="entry name" value="HTH-TYPE TRANSCRIPTIONAL REGULATOR RV1719"/>
    <property type="match status" value="1"/>
</dbReference>
<dbReference type="RefSeq" id="WP_087619966.1">
    <property type="nucleotide sequence ID" value="NZ_NEXX01000002.1"/>
</dbReference>
<dbReference type="EMBL" id="NEXX01000002">
    <property type="protein sequence ID" value="OUY07415.1"/>
    <property type="molecule type" value="Genomic_DNA"/>
</dbReference>
<dbReference type="Gene3D" id="1.10.10.10">
    <property type="entry name" value="Winged helix-like DNA-binding domain superfamily/Winged helix DNA-binding domain"/>
    <property type="match status" value="1"/>
</dbReference>
<organism evidence="6 7">
    <name type="scientific">Acinetobacter populi</name>
    <dbReference type="NCBI Taxonomy" id="1582270"/>
    <lineage>
        <taxon>Bacteria</taxon>
        <taxon>Pseudomonadati</taxon>
        <taxon>Pseudomonadota</taxon>
        <taxon>Gammaproteobacteria</taxon>
        <taxon>Moraxellales</taxon>
        <taxon>Moraxellaceae</taxon>
        <taxon>Acinetobacter</taxon>
    </lineage>
</organism>
<keyword evidence="3" id="KW-0804">Transcription</keyword>
<dbReference type="Pfam" id="PF01614">
    <property type="entry name" value="IclR_C"/>
    <property type="match status" value="1"/>
</dbReference>
<dbReference type="PROSITE" id="PS51077">
    <property type="entry name" value="HTH_ICLR"/>
    <property type="match status" value="1"/>
</dbReference>
<dbReference type="PANTHER" id="PTHR30136">
    <property type="entry name" value="HELIX-TURN-HELIX TRANSCRIPTIONAL REGULATOR, ICLR FAMILY"/>
    <property type="match status" value="1"/>
</dbReference>
<evidence type="ECO:0000313" key="6">
    <source>
        <dbReference type="EMBL" id="OUY07415.1"/>
    </source>
</evidence>
<gene>
    <name evidence="6" type="ORF">CAP51_06525</name>
</gene>
<protein>
    <submittedName>
        <fullName evidence="6">IclR family transcriptional regulator</fullName>
    </submittedName>
</protein>
<dbReference type="InterPro" id="IPR036390">
    <property type="entry name" value="WH_DNA-bd_sf"/>
</dbReference>
<evidence type="ECO:0000259" key="4">
    <source>
        <dbReference type="PROSITE" id="PS51077"/>
    </source>
</evidence>